<dbReference type="AlphaFoldDB" id="A0A6P8XVN3"/>
<dbReference type="PROSITE" id="PS50068">
    <property type="entry name" value="LDLRA_2"/>
    <property type="match status" value="1"/>
</dbReference>
<evidence type="ECO:0000256" key="2">
    <source>
        <dbReference type="PROSITE-ProRule" id="PRU00124"/>
    </source>
</evidence>
<accession>A0A6P8XVN3</accession>
<dbReference type="SMART" id="SM00192">
    <property type="entry name" value="LDLa"/>
    <property type="match status" value="1"/>
</dbReference>
<keyword evidence="4" id="KW-1185">Reference proteome</keyword>
<dbReference type="Proteomes" id="UP000515158">
    <property type="component" value="Unplaced"/>
</dbReference>
<dbReference type="SUPFAM" id="SSF57424">
    <property type="entry name" value="LDL receptor-like module"/>
    <property type="match status" value="1"/>
</dbReference>
<gene>
    <name evidence="5" type="primary">LOC117639466</name>
</gene>
<evidence type="ECO:0000256" key="3">
    <source>
        <dbReference type="SAM" id="SignalP"/>
    </source>
</evidence>
<evidence type="ECO:0000313" key="4">
    <source>
        <dbReference type="Proteomes" id="UP000515158"/>
    </source>
</evidence>
<feature type="signal peptide" evidence="3">
    <location>
        <begin position="1"/>
        <end position="28"/>
    </location>
</feature>
<evidence type="ECO:0000256" key="1">
    <source>
        <dbReference type="ARBA" id="ARBA00023157"/>
    </source>
</evidence>
<dbReference type="Pfam" id="PF00057">
    <property type="entry name" value="Ldl_recept_a"/>
    <property type="match status" value="1"/>
</dbReference>
<dbReference type="InParanoid" id="A0A6P8XVN3"/>
<feature type="chain" id="PRO_5028190275" evidence="3">
    <location>
        <begin position="29"/>
        <end position="217"/>
    </location>
</feature>
<protein>
    <submittedName>
        <fullName evidence="5">Uncharacterized protein LOC117639466</fullName>
    </submittedName>
</protein>
<comment type="caution">
    <text evidence="2">Lacks conserved residue(s) required for the propagation of feature annotation.</text>
</comment>
<evidence type="ECO:0000313" key="5">
    <source>
        <dbReference type="RefSeq" id="XP_034231038.1"/>
    </source>
</evidence>
<dbReference type="InterPro" id="IPR036055">
    <property type="entry name" value="LDL_receptor-like_sf"/>
</dbReference>
<keyword evidence="3" id="KW-0732">Signal</keyword>
<reference evidence="5" key="1">
    <citation type="submission" date="2025-08" db="UniProtKB">
        <authorList>
            <consortium name="RefSeq"/>
        </authorList>
    </citation>
    <scope>IDENTIFICATION</scope>
    <source>
        <tissue evidence="5">Total insect</tissue>
    </source>
</reference>
<feature type="disulfide bond" evidence="2">
    <location>
        <begin position="60"/>
        <end position="75"/>
    </location>
</feature>
<dbReference type="KEGG" id="tpal:117639466"/>
<dbReference type="Gene3D" id="4.10.400.10">
    <property type="entry name" value="Low-density Lipoprotein Receptor"/>
    <property type="match status" value="1"/>
</dbReference>
<name>A0A6P8XVN3_THRPL</name>
<dbReference type="CDD" id="cd00112">
    <property type="entry name" value="LDLa"/>
    <property type="match status" value="1"/>
</dbReference>
<dbReference type="OrthoDB" id="2019384at2759"/>
<keyword evidence="1 2" id="KW-1015">Disulfide bond</keyword>
<organism evidence="5">
    <name type="scientific">Thrips palmi</name>
    <name type="common">Melon thrips</name>
    <dbReference type="NCBI Taxonomy" id="161013"/>
    <lineage>
        <taxon>Eukaryota</taxon>
        <taxon>Metazoa</taxon>
        <taxon>Ecdysozoa</taxon>
        <taxon>Arthropoda</taxon>
        <taxon>Hexapoda</taxon>
        <taxon>Insecta</taxon>
        <taxon>Pterygota</taxon>
        <taxon>Neoptera</taxon>
        <taxon>Paraneoptera</taxon>
        <taxon>Thysanoptera</taxon>
        <taxon>Terebrantia</taxon>
        <taxon>Thripoidea</taxon>
        <taxon>Thripidae</taxon>
        <taxon>Thrips</taxon>
    </lineage>
</organism>
<proteinExistence type="predicted"/>
<sequence length="217" mass="23773">MRHTVPVHQSINMARLLVLSVLLCAVAAQIGVHAAAGPWCRMTELTCGDRKACYSVVGRCDGEQDCSDGSDEAGCDGIPSVVLAVNATVLVQAQYTRHYQHYDSNSVELLLCGSESCSRVAVFGHYNDGRLGTSTWTGCNLYGNECARQESGSHGYVHELLSGEVAVEVQRRASELAVWRQGHPEDVVTVPIEADFRKLVVRPFKMWSDMPVQFTEL</sequence>
<dbReference type="InterPro" id="IPR002172">
    <property type="entry name" value="LDrepeatLR_classA_rpt"/>
</dbReference>
<dbReference type="GeneID" id="117639466"/>
<dbReference type="RefSeq" id="XP_034231038.1">
    <property type="nucleotide sequence ID" value="XM_034375147.1"/>
</dbReference>